<evidence type="ECO:0000313" key="1">
    <source>
        <dbReference type="EMBL" id="KPK72844.1"/>
    </source>
</evidence>
<reference evidence="1 2" key="1">
    <citation type="journal article" date="2015" name="Microbiome">
        <title>Genomic resolution of linkages in carbon, nitrogen, and sulfur cycling among widespread estuary sediment bacteria.</title>
        <authorList>
            <person name="Baker B.J."/>
            <person name="Lazar C.S."/>
            <person name="Teske A.P."/>
            <person name="Dick G.J."/>
        </authorList>
    </citation>
    <scope>NUCLEOTIDE SEQUENCE [LARGE SCALE GENOMIC DNA]</scope>
    <source>
        <strain evidence="1">SM23_60</strain>
    </source>
</reference>
<sequence>MVDKKTQEEILKGMDEAAEKAKADFNTLPEETRKLAAAWVRKWYLKAGYKRLGRFLVVYAKSYEEKETTG</sequence>
<accession>A0A0S8GLW7</accession>
<protein>
    <recommendedName>
        <fullName evidence="3">PFL domain-containing protein</fullName>
    </recommendedName>
</protein>
<proteinExistence type="predicted"/>
<dbReference type="AlphaFoldDB" id="A0A0S8GLW7"/>
<dbReference type="EMBL" id="LJUO01000021">
    <property type="protein sequence ID" value="KPK72844.1"/>
    <property type="molecule type" value="Genomic_DNA"/>
</dbReference>
<name>A0A0S8GLW7_UNCW3</name>
<evidence type="ECO:0008006" key="3">
    <source>
        <dbReference type="Google" id="ProtNLM"/>
    </source>
</evidence>
<evidence type="ECO:0000313" key="2">
    <source>
        <dbReference type="Proteomes" id="UP000051096"/>
    </source>
</evidence>
<organism evidence="1 2">
    <name type="scientific">candidate division WOR_3 bacterium SM23_60</name>
    <dbReference type="NCBI Taxonomy" id="1703780"/>
    <lineage>
        <taxon>Bacteria</taxon>
        <taxon>Bacteria division WOR-3</taxon>
    </lineage>
</organism>
<gene>
    <name evidence="1" type="ORF">AMJ87_03530</name>
</gene>
<comment type="caution">
    <text evidence="1">The sequence shown here is derived from an EMBL/GenBank/DDBJ whole genome shotgun (WGS) entry which is preliminary data.</text>
</comment>
<dbReference type="Proteomes" id="UP000051096">
    <property type="component" value="Unassembled WGS sequence"/>
</dbReference>